<evidence type="ECO:0000313" key="3">
    <source>
        <dbReference type="Proteomes" id="UP000682416"/>
    </source>
</evidence>
<feature type="transmembrane region" description="Helical" evidence="1">
    <location>
        <begin position="49"/>
        <end position="73"/>
    </location>
</feature>
<keyword evidence="1" id="KW-1133">Transmembrane helix</keyword>
<reference evidence="2" key="1">
    <citation type="submission" date="2021-05" db="EMBL/GenBank/DDBJ databases">
        <authorList>
            <person name="Kaiqin L."/>
            <person name="Jian G."/>
        </authorList>
    </citation>
    <scope>NUCLEOTIDE SEQUENCE</scope>
    <source>
        <strain evidence="2">HDS5</strain>
    </source>
</reference>
<dbReference type="AlphaFoldDB" id="A0A975L9B3"/>
<dbReference type="EMBL" id="CP074402">
    <property type="protein sequence ID" value="QVJ01664.1"/>
    <property type="molecule type" value="Genomic_DNA"/>
</dbReference>
<evidence type="ECO:0000256" key="1">
    <source>
        <dbReference type="SAM" id="Phobius"/>
    </source>
</evidence>
<keyword evidence="1" id="KW-0812">Transmembrane</keyword>
<organism evidence="2 3">
    <name type="scientific">Nocardiopsis eucommiae</name>
    <dbReference type="NCBI Taxonomy" id="2831970"/>
    <lineage>
        <taxon>Bacteria</taxon>
        <taxon>Bacillati</taxon>
        <taxon>Actinomycetota</taxon>
        <taxon>Actinomycetes</taxon>
        <taxon>Streptosporangiales</taxon>
        <taxon>Nocardiopsidaceae</taxon>
        <taxon>Nocardiopsis</taxon>
    </lineage>
</organism>
<sequence length="167" mass="18429">MRGYLYVSGGVVGGTVYREHAPRLWTTLVLTVYVLGVGAMFVDSAPDDYGAVLFLSGLFLVMPVALLLIAPFLKFLGNRIRLTDQALKVGRNVVPVERLAVETAEVDRGPQTPERIGSRTPLNRNPNTPFGYTPVVLYTRNGDPVAIDSRKPDKLVRALHSLAPRWR</sequence>
<gene>
    <name evidence="2" type="ORF">KGD82_00600</name>
</gene>
<dbReference type="Proteomes" id="UP000682416">
    <property type="component" value="Chromosome"/>
</dbReference>
<protein>
    <recommendedName>
        <fullName evidence="4">DUF3093 domain-containing protein</fullName>
    </recommendedName>
</protein>
<feature type="transmembrane region" description="Helical" evidence="1">
    <location>
        <begin position="24"/>
        <end position="43"/>
    </location>
</feature>
<accession>A0A975L9B3</accession>
<keyword evidence="3" id="KW-1185">Reference proteome</keyword>
<evidence type="ECO:0000313" key="2">
    <source>
        <dbReference type="EMBL" id="QVJ01664.1"/>
    </source>
</evidence>
<dbReference type="KEGG" id="nec:KGD82_00600"/>
<proteinExistence type="predicted"/>
<keyword evidence="1" id="KW-0472">Membrane</keyword>
<evidence type="ECO:0008006" key="4">
    <source>
        <dbReference type="Google" id="ProtNLM"/>
    </source>
</evidence>
<name>A0A975L9B3_9ACTN</name>